<dbReference type="Pfam" id="PF10098">
    <property type="entry name" value="DUF2336"/>
    <property type="match status" value="1"/>
</dbReference>
<dbReference type="AlphaFoldDB" id="A0A345ZZ39"/>
<accession>A0A345ZZ39</accession>
<organism evidence="1 2">
    <name type="scientific">Pseudolabrys taiwanensis</name>
    <dbReference type="NCBI Taxonomy" id="331696"/>
    <lineage>
        <taxon>Bacteria</taxon>
        <taxon>Pseudomonadati</taxon>
        <taxon>Pseudomonadota</taxon>
        <taxon>Alphaproteobacteria</taxon>
        <taxon>Hyphomicrobiales</taxon>
        <taxon>Xanthobacteraceae</taxon>
        <taxon>Pseudolabrys</taxon>
    </lineage>
</organism>
<proteinExistence type="predicted"/>
<dbReference type="KEGG" id="ptaw:DW352_17625"/>
<dbReference type="InterPro" id="IPR019285">
    <property type="entry name" value="DUF2336"/>
</dbReference>
<gene>
    <name evidence="1" type="ORF">DW352_17625</name>
</gene>
<keyword evidence="2" id="KW-1185">Reference proteome</keyword>
<dbReference type="Proteomes" id="UP000254889">
    <property type="component" value="Chromosome"/>
</dbReference>
<dbReference type="RefSeq" id="WP_115692565.1">
    <property type="nucleotide sequence ID" value="NZ_CP031417.1"/>
</dbReference>
<sequence>MGSPASLLPELEDVVQHGTAEKRAETLRRITSLFLDGAPSFRDHHVALFDDVIGYLIEEIEAKALAELARRIAPVPNAPAHVVSRLANSDDIDVAGPVLKQARLDEPELMRIAETKSQAHLLAVSMRLGISESLSDILVARGDREVARSIATNHNARLSEQAFTTLVQRAEQDGVLAEKVGQRTDIPPRLFRQLLMRASDVVQKRLLAQAKPETQLEIRKILAKVTDEVGAKAAPRNYTAALAKTRALHKERKLTEADIAEFANSGQYEETIAALATVCAVPVEVVDRLMNGERADPVLILARAVGFGWPTVKAVMSARPGIKVNAQLLDAAFENFERLTAATAQRVVRFWQVRQGTGE</sequence>
<dbReference type="OrthoDB" id="7888976at2"/>
<reference evidence="1 2" key="1">
    <citation type="submission" date="2018-07" db="EMBL/GenBank/DDBJ databases">
        <authorList>
            <person name="Quirk P.G."/>
            <person name="Krulwich T.A."/>
        </authorList>
    </citation>
    <scope>NUCLEOTIDE SEQUENCE [LARGE SCALE GENOMIC DNA]</scope>
    <source>
        <strain evidence="1 2">CC-BB4</strain>
    </source>
</reference>
<dbReference type="EMBL" id="CP031417">
    <property type="protein sequence ID" value="AXK82186.1"/>
    <property type="molecule type" value="Genomic_DNA"/>
</dbReference>
<name>A0A345ZZ39_9HYPH</name>
<evidence type="ECO:0000313" key="2">
    <source>
        <dbReference type="Proteomes" id="UP000254889"/>
    </source>
</evidence>
<protein>
    <submittedName>
        <fullName evidence="1">DUF2336 domain-containing protein</fullName>
    </submittedName>
</protein>
<evidence type="ECO:0000313" key="1">
    <source>
        <dbReference type="EMBL" id="AXK82186.1"/>
    </source>
</evidence>